<dbReference type="Proteomes" id="UP000013042">
    <property type="component" value="Unassembled WGS sequence"/>
</dbReference>
<dbReference type="EMBL" id="AMXD01000005">
    <property type="protein sequence ID" value="ENO88444.1"/>
    <property type="molecule type" value="Genomic_DNA"/>
</dbReference>
<evidence type="ECO:0000313" key="2">
    <source>
        <dbReference type="Proteomes" id="UP000013042"/>
    </source>
</evidence>
<name>N6Z8I3_THASP</name>
<dbReference type="InterPro" id="IPR026483">
    <property type="entry name" value="Cas_Csx17"/>
</dbReference>
<sequence length="451" mass="48868">MLEGAVLFNAHATRRFGTTTTSRAAAPFAVAGHGAGYASAADSDESARGEQWMPLWPQPTTLSELQRLLGEGRAQIGAKPVHEPLDMARAVAGLGTARGITAFQRYGYIERNGQANLAVPLGRFRVPDHVSPRLACLDDLEAWLVRLRRLARDKGATGRLKVAERQLADALFAVVQHPDESAHWQTVVTALANVETVLLSSGNVRCGPIPPLRPEWVSVADDASAEWRLAVAFALQAAGFRRNDRAPIDPVRRHWVASKNQETAVVMQGRRGVDDAVALVRRRLIEATQTGLRRLPLMPARQAATRLADLAALTAGEVDLDHTLSCARVLMAVKGREWAQRPQTTQNPVMVRWPDEGWQAIRLAMLPWPLPDGRSVGTDPAILRRLESGDAATAIELALRRLRAAGVSATIRAGTVAPETARLWAAALAFPVGRETAGKLVQRLDPQSSTA</sequence>
<reference evidence="1 2" key="1">
    <citation type="submission" date="2012-09" db="EMBL/GenBank/DDBJ databases">
        <title>Draft Genome Sequences of 6 Strains from Genus Thauera.</title>
        <authorList>
            <person name="Liu B."/>
            <person name="Shapleigh J.P."/>
            <person name="Frostegard A.H."/>
        </authorList>
    </citation>
    <scope>NUCLEOTIDE SEQUENCE [LARGE SCALE GENOMIC DNA]</scope>
    <source>
        <strain evidence="1 2">S2</strain>
    </source>
</reference>
<gene>
    <name evidence="1" type="ORF">C665_02108</name>
</gene>
<comment type="caution">
    <text evidence="1">The sequence shown here is derived from an EMBL/GenBank/DDBJ whole genome shotgun (WGS) entry which is preliminary data.</text>
</comment>
<organism evidence="1 2">
    <name type="scientific">Thauera aminoaromatica S2</name>
    <dbReference type="NCBI Taxonomy" id="1234381"/>
    <lineage>
        <taxon>Bacteria</taxon>
        <taxon>Pseudomonadati</taxon>
        <taxon>Pseudomonadota</taxon>
        <taxon>Betaproteobacteria</taxon>
        <taxon>Rhodocyclales</taxon>
        <taxon>Zoogloeaceae</taxon>
        <taxon>Thauera</taxon>
    </lineage>
</organism>
<evidence type="ECO:0000313" key="1">
    <source>
        <dbReference type="EMBL" id="ENO88444.1"/>
    </source>
</evidence>
<protein>
    <submittedName>
        <fullName evidence="1">Uncharacterized protein</fullName>
    </submittedName>
</protein>
<accession>N6Z8I3</accession>
<dbReference type="AlphaFoldDB" id="N6Z8I3"/>
<dbReference type="NCBIfam" id="TIGR04113">
    <property type="entry name" value="cas_csx17"/>
    <property type="match status" value="1"/>
</dbReference>
<proteinExistence type="predicted"/>